<accession>A0ABW4ZZJ0</accession>
<dbReference type="EMBL" id="JBHUIO010000009">
    <property type="protein sequence ID" value="MFD2171382.1"/>
    <property type="molecule type" value="Genomic_DNA"/>
</dbReference>
<dbReference type="RefSeq" id="WP_386048131.1">
    <property type="nucleotide sequence ID" value="NZ_JBHUIO010000009.1"/>
</dbReference>
<evidence type="ECO:0008006" key="3">
    <source>
        <dbReference type="Google" id="ProtNLM"/>
    </source>
</evidence>
<dbReference type="Proteomes" id="UP001597343">
    <property type="component" value="Unassembled WGS sequence"/>
</dbReference>
<comment type="caution">
    <text evidence="1">The sequence shown here is derived from an EMBL/GenBank/DDBJ whole genome shotgun (WGS) entry which is preliminary data.</text>
</comment>
<name>A0ABW4ZZJ0_9BACL</name>
<proteinExistence type="predicted"/>
<gene>
    <name evidence="1" type="ORF">ACFSOY_15535</name>
</gene>
<reference evidence="2" key="1">
    <citation type="journal article" date="2019" name="Int. J. Syst. Evol. Microbiol.">
        <title>The Global Catalogue of Microorganisms (GCM) 10K type strain sequencing project: providing services to taxonomists for standard genome sequencing and annotation.</title>
        <authorList>
            <consortium name="The Broad Institute Genomics Platform"/>
            <consortium name="The Broad Institute Genome Sequencing Center for Infectious Disease"/>
            <person name="Wu L."/>
            <person name="Ma J."/>
        </authorList>
    </citation>
    <scope>NUCLEOTIDE SEQUENCE [LARGE SCALE GENOMIC DNA]</scope>
    <source>
        <strain evidence="2">CGMCC 1.13574</strain>
    </source>
</reference>
<evidence type="ECO:0000313" key="2">
    <source>
        <dbReference type="Proteomes" id="UP001597343"/>
    </source>
</evidence>
<keyword evidence="2" id="KW-1185">Reference proteome</keyword>
<sequence length="73" mass="8710">MIQVKLYHDQYAKMQHEKTLDRFFPKNSVVMECKMSEGEFDEFLKASDMITYKHLLKTYQDGQICGEFTVLDH</sequence>
<evidence type="ECO:0000313" key="1">
    <source>
        <dbReference type="EMBL" id="MFD2171382.1"/>
    </source>
</evidence>
<organism evidence="1 2">
    <name type="scientific">Tumebacillus lipolyticus</name>
    <dbReference type="NCBI Taxonomy" id="1280370"/>
    <lineage>
        <taxon>Bacteria</taxon>
        <taxon>Bacillati</taxon>
        <taxon>Bacillota</taxon>
        <taxon>Bacilli</taxon>
        <taxon>Bacillales</taxon>
        <taxon>Alicyclobacillaceae</taxon>
        <taxon>Tumebacillus</taxon>
    </lineage>
</organism>
<protein>
    <recommendedName>
        <fullName evidence="3">Phage protein</fullName>
    </recommendedName>
</protein>